<dbReference type="AlphaFoldDB" id="I6Z5X3"/>
<keyword evidence="2" id="KW-1185">Reference proteome</keyword>
<organism evidence="1 2">
    <name type="scientific">Mycoplasma wenyonii (strain Massachusetts)</name>
    <name type="common">Eperythrozoon wenyonii</name>
    <dbReference type="NCBI Taxonomy" id="1197325"/>
    <lineage>
        <taxon>Bacteria</taxon>
        <taxon>Bacillati</taxon>
        <taxon>Mycoplasmatota</taxon>
        <taxon>Mollicutes</taxon>
        <taxon>Mycoplasmataceae</taxon>
        <taxon>Mycoplasma</taxon>
    </lineage>
</organism>
<dbReference type="KEGG" id="mwe:WEN_00825"/>
<protein>
    <submittedName>
        <fullName evidence="1">Uncharacterized protein</fullName>
    </submittedName>
</protein>
<proteinExistence type="predicted"/>
<evidence type="ECO:0000313" key="2">
    <source>
        <dbReference type="Proteomes" id="UP000009005"/>
    </source>
</evidence>
<gene>
    <name evidence="1" type="ordered locus">WEN_00825</name>
</gene>
<dbReference type="EMBL" id="CP003703">
    <property type="protein sequence ID" value="AFN64968.1"/>
    <property type="molecule type" value="Genomic_DNA"/>
</dbReference>
<dbReference type="Proteomes" id="UP000009005">
    <property type="component" value="Chromosome"/>
</dbReference>
<evidence type="ECO:0000313" key="1">
    <source>
        <dbReference type="EMBL" id="AFN64968.1"/>
    </source>
</evidence>
<reference evidence="1 2" key="1">
    <citation type="journal article" date="2012" name="J. Bacteriol.">
        <title>Complete genome sequence of Mycoplasma wenyonii strain Massachusetts.</title>
        <authorList>
            <person name="Dos Santos A.P."/>
            <person name="Guimaraes A.M."/>
            <person name="do Nascimento N.C."/>
            <person name="Sanmiguel P.J."/>
            <person name="Messick J.B."/>
        </authorList>
    </citation>
    <scope>NUCLEOTIDE SEQUENCE [LARGE SCALE GENOMIC DNA]</scope>
    <source>
        <strain evidence="1 2">Massachusetts</strain>
    </source>
</reference>
<name>I6Z5X3_MYCWM</name>
<accession>I6Z5X3</accession>
<sequence length="110" mass="12522">MVSKKSSNSTNISAVEEYKWLINSSWAKESIFGWWSRITNSWQKTCFWVKILPSLGVSKTIPRLCFSSDNSNLVLISLFQSNRLFSLGAKLSGIIQAITSFEGKLRVIQW</sequence>
<dbReference type="HOGENOM" id="CLU_2168228_0_0_14"/>